<dbReference type="EMBL" id="CAXHTA020000021">
    <property type="protein sequence ID" value="CAL5229575.1"/>
    <property type="molecule type" value="Genomic_DNA"/>
</dbReference>
<dbReference type="SUPFAM" id="SSF63825">
    <property type="entry name" value="YWTD domain"/>
    <property type="match status" value="1"/>
</dbReference>
<organism evidence="1 2">
    <name type="scientific">Coccomyxa viridis</name>
    <dbReference type="NCBI Taxonomy" id="1274662"/>
    <lineage>
        <taxon>Eukaryota</taxon>
        <taxon>Viridiplantae</taxon>
        <taxon>Chlorophyta</taxon>
        <taxon>core chlorophytes</taxon>
        <taxon>Trebouxiophyceae</taxon>
        <taxon>Trebouxiophyceae incertae sedis</taxon>
        <taxon>Coccomyxaceae</taxon>
        <taxon>Coccomyxa</taxon>
    </lineage>
</organism>
<name>A0ABP1GE71_9CHLO</name>
<comment type="caution">
    <text evidence="1">The sequence shown here is derived from an EMBL/GenBank/DDBJ whole genome shotgun (WGS) entry which is preliminary data.</text>
</comment>
<accession>A0ABP1GE71</accession>
<proteinExistence type="predicted"/>
<evidence type="ECO:0000313" key="2">
    <source>
        <dbReference type="Proteomes" id="UP001497392"/>
    </source>
</evidence>
<dbReference type="Gene3D" id="2.120.10.30">
    <property type="entry name" value="TolB, C-terminal domain"/>
    <property type="match status" value="1"/>
</dbReference>
<gene>
    <name evidence="1" type="primary">g12931</name>
    <name evidence="1" type="ORF">VP750_LOCUS11481</name>
</gene>
<dbReference type="Proteomes" id="UP001497392">
    <property type="component" value="Unassembled WGS sequence"/>
</dbReference>
<keyword evidence="2" id="KW-1185">Reference proteome</keyword>
<reference evidence="1 2" key="1">
    <citation type="submission" date="2024-06" db="EMBL/GenBank/DDBJ databases">
        <authorList>
            <person name="Kraege A."/>
            <person name="Thomma B."/>
        </authorList>
    </citation>
    <scope>NUCLEOTIDE SEQUENCE [LARGE SCALE GENOMIC DNA]</scope>
</reference>
<dbReference type="InterPro" id="IPR011042">
    <property type="entry name" value="6-blade_b-propeller_TolB-like"/>
</dbReference>
<sequence length="284" mass="30918">MAMHEGYIHICQYKGNQVLRFSASSLSYLSTTARMTGSEDSPEGIAFSKGCLYVASASAGHIRHFVPHADGKSFVPTSQYLSASINLGTCPQASRCLQVPWGMVTGPDGNLYVAMDDEFEDPDDALASTSGHIMVGLLGPEGELVSLRPFCGLLENLARPSGLCFDDQGNLYVTCMTSRIVQYSGPLADTPGQLMRVAAHWALPGEERGQGPNKPWDVRWHKGIEGIGGKGESLLVVTRHAGKWRRCGSNVAIFSAVDGRLLKQLKFKQEHARHLRQTNMILID</sequence>
<protein>
    <submittedName>
        <fullName evidence="1">G12931 protein</fullName>
    </submittedName>
</protein>
<evidence type="ECO:0000313" key="1">
    <source>
        <dbReference type="EMBL" id="CAL5229575.1"/>
    </source>
</evidence>